<protein>
    <recommendedName>
        <fullName evidence="6">Cell division protein DivIB</fullName>
    </recommendedName>
</protein>
<evidence type="ECO:0000256" key="2">
    <source>
        <dbReference type="ARBA" id="ARBA00022618"/>
    </source>
</evidence>
<dbReference type="Gene3D" id="3.40.50.10960">
    <property type="match status" value="1"/>
</dbReference>
<keyword evidence="4 6" id="KW-1133">Transmembrane helix</keyword>
<evidence type="ECO:0000256" key="7">
    <source>
        <dbReference type="SAM" id="MobiDB-lite"/>
    </source>
</evidence>
<comment type="function">
    <text evidence="6">Cell division protein that may be involved in stabilizing or promoting the assembly of the division complex.</text>
</comment>
<dbReference type="InterPro" id="IPR050487">
    <property type="entry name" value="FtsQ_DivIB"/>
</dbReference>
<feature type="compositionally biased region" description="Basic residues" evidence="7">
    <location>
        <begin position="1"/>
        <end position="11"/>
    </location>
</feature>
<evidence type="ECO:0000256" key="3">
    <source>
        <dbReference type="ARBA" id="ARBA00022692"/>
    </source>
</evidence>
<dbReference type="EMBL" id="BQXH01000015">
    <property type="protein sequence ID" value="GKS81934.1"/>
    <property type="molecule type" value="Genomic_DNA"/>
</dbReference>
<gene>
    <name evidence="9" type="primary">ftsQ</name>
    <name evidence="6" type="synonym">divIB</name>
    <name evidence="9" type="ORF">LPAF129_16200</name>
</gene>
<keyword evidence="10" id="KW-1185">Reference proteome</keyword>
<sequence>MAFKWHKKRPQRSSAPLTPWEQEQQRRKQRLESEQKKTVLRPTYDKNLPKLKKKRTQRLKKHEKVLLTVFTTIAMVTLYFILPISRVTSVKINSTYDESKDEILSATGLNYYESLFVVWPKTEAIKEQVKQKVPSVQAVHVLYKGSHVTVNVRQYPMVGYLKKDGNYYRVTANGAVAVQKLSGITGKYPVFNNFKSTQVLKTVAQKYTSLPPEIKQGISEIHAIPSRVDPEKIKLYMNDGNQVIAKATTFDRKMKYYSNIAANMDRPGVVDIEVGAYSYPYHKK</sequence>
<comment type="similarity">
    <text evidence="6">Belongs to the FtsQ/DivIB family. DivIB subfamily.</text>
</comment>
<dbReference type="Pfam" id="PF03799">
    <property type="entry name" value="FtsQ_DivIB_C"/>
    <property type="match status" value="1"/>
</dbReference>
<name>A0ABQ5JIQ4_9LACO</name>
<dbReference type="GO" id="GO:0051301">
    <property type="term" value="P:cell division"/>
    <property type="evidence" value="ECO:0007669"/>
    <property type="project" value="UniProtKB-KW"/>
</dbReference>
<feature type="region of interest" description="Disordered" evidence="7">
    <location>
        <begin position="1"/>
        <end position="39"/>
    </location>
</feature>
<evidence type="ECO:0000259" key="8">
    <source>
        <dbReference type="Pfam" id="PF03799"/>
    </source>
</evidence>
<accession>A0ABQ5JIQ4</accession>
<evidence type="ECO:0000256" key="5">
    <source>
        <dbReference type="ARBA" id="ARBA00023306"/>
    </source>
</evidence>
<organism evidence="9 10">
    <name type="scientific">Ligilactobacillus pabuli</name>
    <dbReference type="NCBI Taxonomy" id="2886039"/>
    <lineage>
        <taxon>Bacteria</taxon>
        <taxon>Bacillati</taxon>
        <taxon>Bacillota</taxon>
        <taxon>Bacilli</taxon>
        <taxon>Lactobacillales</taxon>
        <taxon>Lactobacillaceae</taxon>
        <taxon>Ligilactobacillus</taxon>
    </lineage>
</organism>
<dbReference type="InterPro" id="IPR005548">
    <property type="entry name" value="Cell_div_FtsQ/DivIB_C"/>
</dbReference>
<dbReference type="Proteomes" id="UP001055149">
    <property type="component" value="Unassembled WGS sequence"/>
</dbReference>
<evidence type="ECO:0000256" key="1">
    <source>
        <dbReference type="ARBA" id="ARBA00022475"/>
    </source>
</evidence>
<dbReference type="HAMAP" id="MF_00912">
    <property type="entry name" value="DivIB"/>
    <property type="match status" value="1"/>
</dbReference>
<reference evidence="9" key="1">
    <citation type="journal article" date="2022" name="Int. J. Syst. Evol. Microbiol.">
        <title>A novel species of lactic acid bacteria, Ligilactobacillus pabuli sp. nov., isolated from alfalfa silage.</title>
        <authorList>
            <person name="Tohno M."/>
            <person name="Tanizawa Y."/>
            <person name="Sawada H."/>
            <person name="Sakamoto M."/>
            <person name="Ohkuma M."/>
            <person name="Kobayashi H."/>
        </authorList>
    </citation>
    <scope>NUCLEOTIDE SEQUENCE</scope>
    <source>
        <strain evidence="9">AF129</strain>
    </source>
</reference>
<feature type="transmembrane region" description="Helical" evidence="6">
    <location>
        <begin position="65"/>
        <end position="82"/>
    </location>
</feature>
<keyword evidence="6" id="KW-0472">Membrane</keyword>
<evidence type="ECO:0000256" key="6">
    <source>
        <dbReference type="HAMAP-Rule" id="MF_00912"/>
    </source>
</evidence>
<feature type="compositionally biased region" description="Basic and acidic residues" evidence="7">
    <location>
        <begin position="23"/>
        <end position="39"/>
    </location>
</feature>
<dbReference type="PANTHER" id="PTHR37820">
    <property type="entry name" value="CELL DIVISION PROTEIN DIVIB"/>
    <property type="match status" value="1"/>
</dbReference>
<keyword evidence="2 6" id="KW-0132">Cell division</keyword>
<evidence type="ECO:0000313" key="10">
    <source>
        <dbReference type="Proteomes" id="UP001055149"/>
    </source>
</evidence>
<dbReference type="InterPro" id="IPR026580">
    <property type="entry name" value="DivIB"/>
</dbReference>
<comment type="caution">
    <text evidence="9">The sequence shown here is derived from an EMBL/GenBank/DDBJ whole genome shotgun (WGS) entry which is preliminary data.</text>
</comment>
<evidence type="ECO:0000256" key="4">
    <source>
        <dbReference type="ARBA" id="ARBA00022989"/>
    </source>
</evidence>
<keyword evidence="1 6" id="KW-1003">Cell membrane</keyword>
<evidence type="ECO:0000313" key="9">
    <source>
        <dbReference type="EMBL" id="GKS81934.1"/>
    </source>
</evidence>
<feature type="domain" description="Cell division protein FtsQ/DivIB C-terminal" evidence="8">
    <location>
        <begin position="160"/>
        <end position="271"/>
    </location>
</feature>
<comment type="subcellular location">
    <subcellularLocation>
        <location evidence="6">Cell membrane</location>
        <topology evidence="6">Single-pass type II membrane protein</topology>
    </subcellularLocation>
    <text evidence="6">Localizes to the division septum.</text>
</comment>
<keyword evidence="5 6" id="KW-0131">Cell cycle</keyword>
<proteinExistence type="inferred from homology"/>
<keyword evidence="3 6" id="KW-0812">Transmembrane</keyword>
<dbReference type="RefSeq" id="WP_244055851.1">
    <property type="nucleotide sequence ID" value="NZ_BQXH01000015.1"/>
</dbReference>
<dbReference type="PANTHER" id="PTHR37820:SF1">
    <property type="entry name" value="CELL DIVISION PROTEIN FTSQ"/>
    <property type="match status" value="1"/>
</dbReference>